<comment type="caution">
    <text evidence="3">The sequence shown here is derived from an EMBL/GenBank/DDBJ whole genome shotgun (WGS) entry which is preliminary data.</text>
</comment>
<dbReference type="PANTHER" id="PTHR48079:SF6">
    <property type="entry name" value="NAD(P)-BINDING DOMAIN-CONTAINING PROTEIN-RELATED"/>
    <property type="match status" value="1"/>
</dbReference>
<name>A0A543FLS0_9MICO</name>
<dbReference type="InterPro" id="IPR051783">
    <property type="entry name" value="NAD(P)-dependent_oxidoreduct"/>
</dbReference>
<dbReference type="InterPro" id="IPR001509">
    <property type="entry name" value="Epimerase_deHydtase"/>
</dbReference>
<dbReference type="SUPFAM" id="SSF51735">
    <property type="entry name" value="NAD(P)-binding Rossmann-fold domains"/>
    <property type="match status" value="1"/>
</dbReference>
<dbReference type="Pfam" id="PF01370">
    <property type="entry name" value="Epimerase"/>
    <property type="match status" value="1"/>
</dbReference>
<feature type="region of interest" description="Disordered" evidence="1">
    <location>
        <begin position="105"/>
        <end position="126"/>
    </location>
</feature>
<dbReference type="Gene3D" id="3.40.50.720">
    <property type="entry name" value="NAD(P)-binding Rossmann-like Domain"/>
    <property type="match status" value="1"/>
</dbReference>
<feature type="domain" description="NAD-dependent epimerase/dehydratase" evidence="2">
    <location>
        <begin position="4"/>
        <end position="204"/>
    </location>
</feature>
<evidence type="ECO:0000313" key="4">
    <source>
        <dbReference type="Proteomes" id="UP000320235"/>
    </source>
</evidence>
<keyword evidence="4" id="KW-1185">Reference proteome</keyword>
<evidence type="ECO:0000259" key="2">
    <source>
        <dbReference type="Pfam" id="PF01370"/>
    </source>
</evidence>
<dbReference type="Proteomes" id="UP000320235">
    <property type="component" value="Unassembled WGS sequence"/>
</dbReference>
<protein>
    <submittedName>
        <fullName evidence="3">Nucleoside-diphosphate-sugar epimerase</fullName>
    </submittedName>
</protein>
<gene>
    <name evidence="3" type="ORF">FB391_1099</name>
</gene>
<organism evidence="3 4">
    <name type="scientific">Microbacterium kyungheense</name>
    <dbReference type="NCBI Taxonomy" id="1263636"/>
    <lineage>
        <taxon>Bacteria</taxon>
        <taxon>Bacillati</taxon>
        <taxon>Actinomycetota</taxon>
        <taxon>Actinomycetes</taxon>
        <taxon>Micrococcales</taxon>
        <taxon>Microbacteriaceae</taxon>
        <taxon>Microbacterium</taxon>
    </lineage>
</organism>
<reference evidence="3 4" key="1">
    <citation type="submission" date="2019-06" db="EMBL/GenBank/DDBJ databases">
        <title>Sequencing the genomes of 1000 actinobacteria strains.</title>
        <authorList>
            <person name="Klenk H.-P."/>
        </authorList>
    </citation>
    <scope>NUCLEOTIDE SEQUENCE [LARGE SCALE GENOMIC DNA]</scope>
    <source>
        <strain evidence="3 4">DSM 105492</strain>
    </source>
</reference>
<dbReference type="EMBL" id="VFPE01000001">
    <property type="protein sequence ID" value="TQM34809.1"/>
    <property type="molecule type" value="Genomic_DNA"/>
</dbReference>
<dbReference type="PANTHER" id="PTHR48079">
    <property type="entry name" value="PROTEIN YEEZ"/>
    <property type="match status" value="1"/>
</dbReference>
<dbReference type="AlphaFoldDB" id="A0A543FLS0"/>
<accession>A0A543FLS0</accession>
<evidence type="ECO:0000313" key="3">
    <source>
        <dbReference type="EMBL" id="TQM34809.1"/>
    </source>
</evidence>
<evidence type="ECO:0000256" key="1">
    <source>
        <dbReference type="SAM" id="MobiDB-lite"/>
    </source>
</evidence>
<dbReference type="GO" id="GO:0005737">
    <property type="term" value="C:cytoplasm"/>
    <property type="evidence" value="ECO:0007669"/>
    <property type="project" value="TreeGrafter"/>
</dbReference>
<dbReference type="OrthoDB" id="7941246at2"/>
<dbReference type="GO" id="GO:0004029">
    <property type="term" value="F:aldehyde dehydrogenase (NAD+) activity"/>
    <property type="evidence" value="ECO:0007669"/>
    <property type="project" value="TreeGrafter"/>
</dbReference>
<dbReference type="RefSeq" id="WP_141893347.1">
    <property type="nucleotide sequence ID" value="NZ_BAABLH010000007.1"/>
</dbReference>
<proteinExistence type="predicted"/>
<dbReference type="InterPro" id="IPR036291">
    <property type="entry name" value="NAD(P)-bd_dom_sf"/>
</dbReference>
<sequence>MTDVLILGGTGWLSGRVARAWTDAGAAVTCLARGGRAAPDGARLVVADRDEPDAYAAVADQDWDAVVDVSSNPAHVQAAVGALAPRAAHWTYVSSVSAYARADAPGQDETAELLPPTAQGDESDYGRDKVAAENAVRAGLGDRAAVVRPGLIVGPGDPTDRFGYWVSRFALAGPGPVLVPETDGHHAQVVDVDDVAEFVIRVGADRWSGTANAVGGVGTLAGLLEVAREVGGHSGAVVTASDGFLIDHDVAYWAGPRSLPLWLPADMPGFMRHRNEVFRFAGGSLRPLRDTLERTLADERSRGLDRMRRAGLTRSDELELLSELGASSSTQR</sequence>